<dbReference type="Gramene" id="Os08t0484450-00">
    <property type="protein sequence ID" value="Os08t0484450-00"/>
    <property type="gene ID" value="Os08g0484450"/>
</dbReference>
<protein>
    <submittedName>
        <fullName evidence="2">Os08g0484450 protein</fullName>
    </submittedName>
</protein>
<dbReference type="PaxDb" id="39947-A0A0P0XHC1"/>
<dbReference type="Proteomes" id="UP000059680">
    <property type="component" value="Chromosome 8"/>
</dbReference>
<accession>A0A0P0XHC1</accession>
<keyword evidence="1" id="KW-0732">Signal</keyword>
<name>A0A0P0XHC1_ORYSJ</name>
<organism evidence="2 3">
    <name type="scientific">Oryza sativa subsp. japonica</name>
    <name type="common">Rice</name>
    <dbReference type="NCBI Taxonomy" id="39947"/>
    <lineage>
        <taxon>Eukaryota</taxon>
        <taxon>Viridiplantae</taxon>
        <taxon>Streptophyta</taxon>
        <taxon>Embryophyta</taxon>
        <taxon>Tracheophyta</taxon>
        <taxon>Spermatophyta</taxon>
        <taxon>Magnoliopsida</taxon>
        <taxon>Liliopsida</taxon>
        <taxon>Poales</taxon>
        <taxon>Poaceae</taxon>
        <taxon>BOP clade</taxon>
        <taxon>Oryzoideae</taxon>
        <taxon>Oryzeae</taxon>
        <taxon>Oryzinae</taxon>
        <taxon>Oryza</taxon>
        <taxon>Oryza sativa</taxon>
    </lineage>
</organism>
<dbReference type="EMBL" id="AP014964">
    <property type="protein sequence ID" value="BAT05955.1"/>
    <property type="molecule type" value="Genomic_DNA"/>
</dbReference>
<dbReference type="InParanoid" id="A0A0P0XHC1"/>
<dbReference type="AlphaFoldDB" id="A0A0P0XHC1"/>
<evidence type="ECO:0000256" key="1">
    <source>
        <dbReference type="SAM" id="SignalP"/>
    </source>
</evidence>
<feature type="non-terminal residue" evidence="2">
    <location>
        <position position="1"/>
    </location>
</feature>
<gene>
    <name evidence="2" type="ordered locus">Os08g0484450</name>
    <name evidence="2" type="ORF">OSNPB_080484450</name>
</gene>
<proteinExistence type="predicted"/>
<feature type="signal peptide" evidence="1">
    <location>
        <begin position="1"/>
        <end position="24"/>
    </location>
</feature>
<reference evidence="2 3" key="2">
    <citation type="journal article" date="2013" name="Plant Cell Physiol.">
        <title>Rice Annotation Project Database (RAP-DB): an integrative and interactive database for rice genomics.</title>
        <authorList>
            <person name="Sakai H."/>
            <person name="Lee S.S."/>
            <person name="Tanaka T."/>
            <person name="Numa H."/>
            <person name="Kim J."/>
            <person name="Kawahara Y."/>
            <person name="Wakimoto H."/>
            <person name="Yang C.C."/>
            <person name="Iwamoto M."/>
            <person name="Abe T."/>
            <person name="Yamada Y."/>
            <person name="Muto A."/>
            <person name="Inokuchi H."/>
            <person name="Ikemura T."/>
            <person name="Matsumoto T."/>
            <person name="Sasaki T."/>
            <person name="Itoh T."/>
        </authorList>
    </citation>
    <scope>NUCLEOTIDE SEQUENCE [LARGE SCALE GENOMIC DNA]</scope>
    <source>
        <strain evidence="3">cv. Nipponbare</strain>
    </source>
</reference>
<reference evidence="3" key="1">
    <citation type="journal article" date="2005" name="Nature">
        <title>The map-based sequence of the rice genome.</title>
        <authorList>
            <consortium name="International rice genome sequencing project (IRGSP)"/>
            <person name="Matsumoto T."/>
            <person name="Wu J."/>
            <person name="Kanamori H."/>
            <person name="Katayose Y."/>
            <person name="Fujisawa M."/>
            <person name="Namiki N."/>
            <person name="Mizuno H."/>
            <person name="Yamamoto K."/>
            <person name="Antonio B.A."/>
            <person name="Baba T."/>
            <person name="Sakata K."/>
            <person name="Nagamura Y."/>
            <person name="Aoki H."/>
            <person name="Arikawa K."/>
            <person name="Arita K."/>
            <person name="Bito T."/>
            <person name="Chiden Y."/>
            <person name="Fujitsuka N."/>
            <person name="Fukunaka R."/>
            <person name="Hamada M."/>
            <person name="Harada C."/>
            <person name="Hayashi A."/>
            <person name="Hijishita S."/>
            <person name="Honda M."/>
            <person name="Hosokawa S."/>
            <person name="Ichikawa Y."/>
            <person name="Idonuma A."/>
            <person name="Iijima M."/>
            <person name="Ikeda M."/>
            <person name="Ikeno M."/>
            <person name="Ito K."/>
            <person name="Ito S."/>
            <person name="Ito T."/>
            <person name="Ito Y."/>
            <person name="Ito Y."/>
            <person name="Iwabuchi A."/>
            <person name="Kamiya K."/>
            <person name="Karasawa W."/>
            <person name="Kurita K."/>
            <person name="Katagiri S."/>
            <person name="Kikuta A."/>
            <person name="Kobayashi H."/>
            <person name="Kobayashi N."/>
            <person name="Machita K."/>
            <person name="Maehara T."/>
            <person name="Masukawa M."/>
            <person name="Mizubayashi T."/>
            <person name="Mukai Y."/>
            <person name="Nagasaki H."/>
            <person name="Nagata Y."/>
            <person name="Naito S."/>
            <person name="Nakashima M."/>
            <person name="Nakama Y."/>
            <person name="Nakamichi Y."/>
            <person name="Nakamura M."/>
            <person name="Meguro A."/>
            <person name="Negishi M."/>
            <person name="Ohta I."/>
            <person name="Ohta T."/>
            <person name="Okamoto M."/>
            <person name="Ono N."/>
            <person name="Saji S."/>
            <person name="Sakaguchi M."/>
            <person name="Sakai K."/>
            <person name="Shibata M."/>
            <person name="Shimokawa T."/>
            <person name="Song J."/>
            <person name="Takazaki Y."/>
            <person name="Terasawa K."/>
            <person name="Tsugane M."/>
            <person name="Tsuji K."/>
            <person name="Ueda S."/>
            <person name="Waki K."/>
            <person name="Yamagata H."/>
            <person name="Yamamoto M."/>
            <person name="Yamamoto S."/>
            <person name="Yamane H."/>
            <person name="Yoshiki S."/>
            <person name="Yoshihara R."/>
            <person name="Yukawa K."/>
            <person name="Zhong H."/>
            <person name="Yano M."/>
            <person name="Yuan Q."/>
            <person name="Ouyang S."/>
            <person name="Liu J."/>
            <person name="Jones K.M."/>
            <person name="Gansberger K."/>
            <person name="Moffat K."/>
            <person name="Hill J."/>
            <person name="Bera J."/>
            <person name="Fadrosh D."/>
            <person name="Jin S."/>
            <person name="Johri S."/>
            <person name="Kim M."/>
            <person name="Overton L."/>
            <person name="Reardon M."/>
            <person name="Tsitrin T."/>
            <person name="Vuong H."/>
            <person name="Weaver B."/>
            <person name="Ciecko A."/>
            <person name="Tallon L."/>
            <person name="Jackson J."/>
            <person name="Pai G."/>
            <person name="Aken S.V."/>
            <person name="Utterback T."/>
            <person name="Reidmuller S."/>
            <person name="Feldblyum T."/>
            <person name="Hsiao J."/>
            <person name="Zismann V."/>
            <person name="Iobst S."/>
            <person name="de Vazeille A.R."/>
            <person name="Buell C.R."/>
            <person name="Ying K."/>
            <person name="Li Y."/>
            <person name="Lu T."/>
            <person name="Huang Y."/>
            <person name="Zhao Q."/>
            <person name="Feng Q."/>
            <person name="Zhang L."/>
            <person name="Zhu J."/>
            <person name="Weng Q."/>
            <person name="Mu J."/>
            <person name="Lu Y."/>
            <person name="Fan D."/>
            <person name="Liu Y."/>
            <person name="Guan J."/>
            <person name="Zhang Y."/>
            <person name="Yu S."/>
            <person name="Liu X."/>
            <person name="Zhang Y."/>
            <person name="Hong G."/>
            <person name="Han B."/>
            <person name="Choisne N."/>
            <person name="Demange N."/>
            <person name="Orjeda G."/>
            <person name="Samain S."/>
            <person name="Cattolico L."/>
            <person name="Pelletier E."/>
            <person name="Couloux A."/>
            <person name="Segurens B."/>
            <person name="Wincker P."/>
            <person name="D'Hont A."/>
            <person name="Scarpelli C."/>
            <person name="Weissenbach J."/>
            <person name="Salanoubat M."/>
            <person name="Quetier F."/>
            <person name="Yu Y."/>
            <person name="Kim H.R."/>
            <person name="Rambo T."/>
            <person name="Currie J."/>
            <person name="Collura K."/>
            <person name="Luo M."/>
            <person name="Yang T."/>
            <person name="Ammiraju J.S.S."/>
            <person name="Engler F."/>
            <person name="Soderlund C."/>
            <person name="Wing R.A."/>
            <person name="Palmer L.E."/>
            <person name="de la Bastide M."/>
            <person name="Spiegel L."/>
            <person name="Nascimento L."/>
            <person name="Zutavern T."/>
            <person name="O'Shaughnessy A."/>
            <person name="Dike S."/>
            <person name="Dedhia N."/>
            <person name="Preston R."/>
            <person name="Balija V."/>
            <person name="McCombie W.R."/>
            <person name="Chow T."/>
            <person name="Chen H."/>
            <person name="Chung M."/>
            <person name="Chen C."/>
            <person name="Shaw J."/>
            <person name="Wu H."/>
            <person name="Hsiao K."/>
            <person name="Chao Y."/>
            <person name="Chu M."/>
            <person name="Cheng C."/>
            <person name="Hour A."/>
            <person name="Lee P."/>
            <person name="Lin S."/>
            <person name="Lin Y."/>
            <person name="Liou J."/>
            <person name="Liu S."/>
            <person name="Hsing Y."/>
            <person name="Raghuvanshi S."/>
            <person name="Mohanty A."/>
            <person name="Bharti A.K."/>
            <person name="Gaur A."/>
            <person name="Gupta V."/>
            <person name="Kumar D."/>
            <person name="Ravi V."/>
            <person name="Vij S."/>
            <person name="Kapur A."/>
            <person name="Khurana P."/>
            <person name="Khurana P."/>
            <person name="Khurana J.P."/>
            <person name="Tyagi A.K."/>
            <person name="Gaikwad K."/>
            <person name="Singh A."/>
            <person name="Dalal V."/>
            <person name="Srivastava S."/>
            <person name="Dixit A."/>
            <person name="Pal A.K."/>
            <person name="Ghazi I.A."/>
            <person name="Yadav M."/>
            <person name="Pandit A."/>
            <person name="Bhargava A."/>
            <person name="Sureshbabu K."/>
            <person name="Batra K."/>
            <person name="Sharma T.R."/>
            <person name="Mohapatra T."/>
            <person name="Singh N.K."/>
            <person name="Messing J."/>
            <person name="Nelson A.B."/>
            <person name="Fuks G."/>
            <person name="Kavchok S."/>
            <person name="Keizer G."/>
            <person name="Linton E."/>
            <person name="Llaca V."/>
            <person name="Song R."/>
            <person name="Tanyolac B."/>
            <person name="Young S."/>
            <person name="Ho-Il K."/>
            <person name="Hahn J.H."/>
            <person name="Sangsakoo G."/>
            <person name="Vanavichit A."/>
            <person name="de Mattos Luiz.A.T."/>
            <person name="Zimmer P.D."/>
            <person name="Malone G."/>
            <person name="Dellagostin O."/>
            <person name="de Oliveira A.C."/>
            <person name="Bevan M."/>
            <person name="Bancroft I."/>
            <person name="Minx P."/>
            <person name="Cordum H."/>
            <person name="Wilson R."/>
            <person name="Cheng Z."/>
            <person name="Jin W."/>
            <person name="Jiang J."/>
            <person name="Leong S.A."/>
            <person name="Iwama H."/>
            <person name="Gojobori T."/>
            <person name="Itoh T."/>
            <person name="Niimura Y."/>
            <person name="Fujii Y."/>
            <person name="Habara T."/>
            <person name="Sakai H."/>
            <person name="Sato Y."/>
            <person name="Wilson G."/>
            <person name="Kumar K."/>
            <person name="McCouch S."/>
            <person name="Juretic N."/>
            <person name="Hoen D."/>
            <person name="Wright S."/>
            <person name="Bruskiewich R."/>
            <person name="Bureau T."/>
            <person name="Miyao A."/>
            <person name="Hirochika H."/>
            <person name="Nishikawa T."/>
            <person name="Kadowaki K."/>
            <person name="Sugiura M."/>
            <person name="Burr B."/>
            <person name="Sasaki T."/>
        </authorList>
    </citation>
    <scope>NUCLEOTIDE SEQUENCE [LARGE SCALE GENOMIC DNA]</scope>
    <source>
        <strain evidence="3">cv. Nipponbare</strain>
    </source>
</reference>
<keyword evidence="3" id="KW-1185">Reference proteome</keyword>
<evidence type="ECO:0000313" key="3">
    <source>
        <dbReference type="Proteomes" id="UP000059680"/>
    </source>
</evidence>
<reference evidence="2 3" key="3">
    <citation type="journal article" date="2013" name="Rice">
        <title>Improvement of the Oryza sativa Nipponbare reference genome using next generation sequence and optical map data.</title>
        <authorList>
            <person name="Kawahara Y."/>
            <person name="de la Bastide M."/>
            <person name="Hamilton J.P."/>
            <person name="Kanamori H."/>
            <person name="McCombie W.R."/>
            <person name="Ouyang S."/>
            <person name="Schwartz D.C."/>
            <person name="Tanaka T."/>
            <person name="Wu J."/>
            <person name="Zhou S."/>
            <person name="Childs K.L."/>
            <person name="Davidson R.M."/>
            <person name="Lin H."/>
            <person name="Quesada-Ocampo L."/>
            <person name="Vaillancourt B."/>
            <person name="Sakai H."/>
            <person name="Lee S.S."/>
            <person name="Kim J."/>
            <person name="Numa H."/>
            <person name="Itoh T."/>
            <person name="Buell C.R."/>
            <person name="Matsumoto T."/>
        </authorList>
    </citation>
    <scope>NUCLEOTIDE SEQUENCE [LARGE SCALE GENOMIC DNA]</scope>
    <source>
        <strain evidence="3">cv. Nipponbare</strain>
    </source>
</reference>
<feature type="chain" id="PRO_5006057106" evidence="1">
    <location>
        <begin position="25"/>
        <end position="73"/>
    </location>
</feature>
<evidence type="ECO:0000313" key="2">
    <source>
        <dbReference type="EMBL" id="BAT05955.1"/>
    </source>
</evidence>
<sequence length="73" mass="8118">FLIIHLNVTTLIIHQLILPSGVLFLHSQCFEPEALCDPLKQLLPIRWRNHGVQCCLASPANDGNCGGIHGYRT</sequence>